<evidence type="ECO:0000313" key="5">
    <source>
        <dbReference type="EMBL" id="NSI63847.1"/>
    </source>
</evidence>
<evidence type="ECO:0000313" key="4">
    <source>
        <dbReference type="EMBL" id="NSI57459.1"/>
    </source>
</evidence>
<reference evidence="4" key="2">
    <citation type="submission" date="2020-02" db="EMBL/GenBank/DDBJ databases">
        <authorList>
            <person name="Littmann E."/>
            <person name="Sorbara M."/>
        </authorList>
    </citation>
    <scope>NUCLEOTIDE SEQUENCE</scope>
    <source>
        <strain evidence="5">MSK.11.9</strain>
        <strain evidence="4">MSK.15.32</strain>
    </source>
</reference>
<dbReference type="GeneID" id="57431983"/>
<dbReference type="EMBL" id="JAPZEG010000001">
    <property type="protein sequence ID" value="MDE1202136.1"/>
    <property type="molecule type" value="Genomic_DNA"/>
</dbReference>
<dbReference type="EC" id="2.4.-.-" evidence="3"/>
<dbReference type="Proteomes" id="UP001296581">
    <property type="component" value="Unassembled WGS sequence"/>
</dbReference>
<dbReference type="AlphaFoldDB" id="A0A2N5P798"/>
<reference evidence="4" key="1">
    <citation type="journal article" date="2020" name="Cell Host Microbe">
        <title>Functional and Genomic Variation between Human-Derived Isolates of Lachnospiraceae Reveals Inter- and Intra-Species Diversity.</title>
        <authorList>
            <person name="Sorbara M.T."/>
            <person name="Littmann E.R."/>
            <person name="Fontana E."/>
            <person name="Moody T.U."/>
            <person name="Kohout C.E."/>
            <person name="Gjonbalaj M."/>
            <person name="Eaton V."/>
            <person name="Seok R."/>
            <person name="Leiner I.M."/>
            <person name="Pamer E.G."/>
        </authorList>
    </citation>
    <scope>NUCLEOTIDE SEQUENCE</scope>
    <source>
        <strain evidence="5">MSK.11.9</strain>
        <strain evidence="4">MSK.15.32</strain>
    </source>
</reference>
<evidence type="ECO:0000259" key="1">
    <source>
        <dbReference type="Pfam" id="PF13439"/>
    </source>
</evidence>
<sequence length="372" mass="43959">MKKKILVGYIMDGTSGGIDRYLLRFIEQVWEEDIQIDFLSDRSAYELKKRLEKYKSRVFQVSSLWHPVTQYRQMQKIIQENGYDVVYLNISTAMDFIGAKAAKDAGVKEVILHSHSGGNDCGNVCKRLLYDVLHKICRTFLFRLGTRHYACSKSAGYWMYPKRIVESEAFQILYNAVDMEYYRYDEEMRKQVRMEMQVPRTDTLVLGHVGNFCYQKNQEFLVRVMAEVLKRCPNARLWCLGKGENEQKIRKLAQKFHIEEQIRFPGQKEDIGSYYQGMDVFVLPSRFEGLPLVGIEAQCMQLPCVFSDAITKEVQIQDHCVFLSLHKSPEIWAEEILKISRYDRTQVQMTEQMKCYTLEEQRKQMRRWICLW</sequence>
<dbReference type="SUPFAM" id="SSF53756">
    <property type="entry name" value="UDP-Glycosyltransferase/glycogen phosphorylase"/>
    <property type="match status" value="1"/>
</dbReference>
<dbReference type="Proteomes" id="UP001211731">
    <property type="component" value="Unassembled WGS sequence"/>
</dbReference>
<evidence type="ECO:0000313" key="3">
    <source>
        <dbReference type="EMBL" id="MDE1202136.1"/>
    </source>
</evidence>
<reference evidence="3" key="3">
    <citation type="submission" date="2022-12" db="EMBL/GenBank/DDBJ databases">
        <title>Genome of R. gnavus strain RSHDN_120.</title>
        <authorList>
            <person name="Abdugheni R."/>
        </authorList>
    </citation>
    <scope>NUCLEOTIDE SEQUENCE</scope>
    <source>
        <strain evidence="3">RSHDN_120</strain>
    </source>
</reference>
<dbReference type="GO" id="GO:0016757">
    <property type="term" value="F:glycosyltransferase activity"/>
    <property type="evidence" value="ECO:0007669"/>
    <property type="project" value="UniProtKB-KW"/>
</dbReference>
<protein>
    <submittedName>
        <fullName evidence="3 4">Glycosyltransferase</fullName>
        <ecNumber evidence="3">2.4.-.-</ecNumber>
    </submittedName>
</protein>
<accession>A0A2N5P798</accession>
<dbReference type="InterPro" id="IPR028098">
    <property type="entry name" value="Glyco_trans_4-like_N"/>
</dbReference>
<organism evidence="3 6">
    <name type="scientific">Mediterraneibacter gnavus</name>
    <name type="common">Ruminococcus gnavus</name>
    <dbReference type="NCBI Taxonomy" id="33038"/>
    <lineage>
        <taxon>Bacteria</taxon>
        <taxon>Bacillati</taxon>
        <taxon>Bacillota</taxon>
        <taxon>Clostridia</taxon>
        <taxon>Lachnospirales</taxon>
        <taxon>Lachnospiraceae</taxon>
        <taxon>Mediterraneibacter</taxon>
    </lineage>
</organism>
<dbReference type="Gene3D" id="3.40.50.2000">
    <property type="entry name" value="Glycogen Phosphorylase B"/>
    <property type="match status" value="2"/>
</dbReference>
<dbReference type="EMBL" id="JAAIRV010000004">
    <property type="protein sequence ID" value="NSI57459.1"/>
    <property type="molecule type" value="Genomic_DNA"/>
</dbReference>
<dbReference type="EMBL" id="JAAIRY010000001">
    <property type="protein sequence ID" value="NSI63847.1"/>
    <property type="molecule type" value="Genomic_DNA"/>
</dbReference>
<dbReference type="Proteomes" id="UP001296580">
    <property type="component" value="Unassembled WGS sequence"/>
</dbReference>
<dbReference type="PANTHER" id="PTHR45947:SF3">
    <property type="entry name" value="SULFOQUINOVOSYL TRANSFERASE SQD2"/>
    <property type="match status" value="1"/>
</dbReference>
<evidence type="ECO:0000313" key="6">
    <source>
        <dbReference type="Proteomes" id="UP001149331"/>
    </source>
</evidence>
<evidence type="ECO:0000313" key="2">
    <source>
        <dbReference type="EMBL" id="MDB8737347.1"/>
    </source>
</evidence>
<keyword evidence="3" id="KW-0328">Glycosyltransferase</keyword>
<comment type="caution">
    <text evidence="3">The sequence shown here is derived from an EMBL/GenBank/DDBJ whole genome shotgun (WGS) entry which is preliminary data.</text>
</comment>
<proteinExistence type="predicted"/>
<dbReference type="Pfam" id="PF13692">
    <property type="entry name" value="Glyco_trans_1_4"/>
    <property type="match status" value="1"/>
</dbReference>
<dbReference type="Pfam" id="PF13439">
    <property type="entry name" value="Glyco_transf_4"/>
    <property type="match status" value="1"/>
</dbReference>
<gene>
    <name evidence="5" type="ORF">G4981_00775</name>
    <name evidence="4" type="ORF">G4993_03470</name>
    <name evidence="3" type="ORF">O4N78_00825</name>
    <name evidence="2" type="ORF">PNU63_00815</name>
</gene>
<keyword evidence="3" id="KW-0808">Transferase</keyword>
<feature type="domain" description="Glycosyltransferase subfamily 4-like N-terminal" evidence="1">
    <location>
        <begin position="16"/>
        <end position="180"/>
    </location>
</feature>
<dbReference type="Proteomes" id="UP001149331">
    <property type="component" value="Unassembled WGS sequence"/>
</dbReference>
<dbReference type="RefSeq" id="WP_004843337.1">
    <property type="nucleotide sequence ID" value="NZ_BAABXJ010000001.1"/>
</dbReference>
<name>A0A2N5P798_MEDGN</name>
<dbReference type="InterPro" id="IPR050194">
    <property type="entry name" value="Glycosyltransferase_grp1"/>
</dbReference>
<dbReference type="EMBL" id="JAQMLR010000001">
    <property type="protein sequence ID" value="MDB8737347.1"/>
    <property type="molecule type" value="Genomic_DNA"/>
</dbReference>
<reference evidence="2" key="4">
    <citation type="submission" date="2023-01" db="EMBL/GenBank/DDBJ databases">
        <title>Human gut microbiome strain richness.</title>
        <authorList>
            <person name="Chen-Liaw A."/>
        </authorList>
    </citation>
    <scope>NUCLEOTIDE SEQUENCE</scope>
    <source>
        <strain evidence="2">1001217st1_A9_1001217B_191108</strain>
    </source>
</reference>
<dbReference type="PANTHER" id="PTHR45947">
    <property type="entry name" value="SULFOQUINOVOSYL TRANSFERASE SQD2"/>
    <property type="match status" value="1"/>
</dbReference>